<feature type="domain" description="Secretion system C-terminal sorting" evidence="2">
    <location>
        <begin position="261"/>
        <end position="328"/>
    </location>
</feature>
<reference evidence="3 4" key="1">
    <citation type="journal article" date="2019" name="Stand. Genomic Sci.">
        <title>Draft Whole-Genome Sequence of a Novel Chryseobacterium viscerum Strain Isolated from Fresh Water at Dripping Springs, New Mexico.</title>
        <authorList>
            <person name="Kyndt J.A."/>
            <person name="Moore T.C."/>
        </authorList>
    </citation>
    <scope>NUCLEOTIDE SEQUENCE [LARGE SCALE GENOMIC DNA]</scope>
    <source>
        <strain evidence="3 4">DPS</strain>
    </source>
</reference>
<evidence type="ECO:0000256" key="1">
    <source>
        <dbReference type="ARBA" id="ARBA00022729"/>
    </source>
</evidence>
<proteinExistence type="predicted"/>
<dbReference type="RefSeq" id="WP_152291332.1">
    <property type="nucleotide sequence ID" value="NZ_VTPV01000019.1"/>
</dbReference>
<evidence type="ECO:0000313" key="3">
    <source>
        <dbReference type="EMBL" id="KAB1228613.1"/>
    </source>
</evidence>
<dbReference type="Pfam" id="PF18962">
    <property type="entry name" value="Por_Secre_tail"/>
    <property type="match status" value="1"/>
</dbReference>
<gene>
    <name evidence="3" type="ORF">F8D52_22025</name>
</gene>
<evidence type="ECO:0000259" key="2">
    <source>
        <dbReference type="Pfam" id="PF18962"/>
    </source>
</evidence>
<sequence length="332" mass="35976">MKLISIIFIVGTNICLGQTTITKSFNDPSVGDVINNYNINGTVDNSATGMNTTFNNSALTAGASSITNYATPTVSEIATFPGSNIKMNNTGNTILYKSTASKLEITGAITADATLNFSADNGTFITYPASYGHSETDNARGTFSSSSGSGLFKGTVTTTADASGTLLIGTKTYMNVLRLKSVQNLNLYQSTDTSYLFSIGNVTSTTYLYYDNLHKFPLLNSTQGNITIPILSINQTTSNAQALDETFLAVGEQIKNDFFYVFPNPAEDFIIINSTKSRNYTAYKIYSMEGKMINSGKIEEGKIQISYLVPGMYAIEFLGNNLETKRIKILKK</sequence>
<dbReference type="NCBIfam" id="TIGR04183">
    <property type="entry name" value="Por_Secre_tail"/>
    <property type="match status" value="1"/>
</dbReference>
<name>A0A5N4BJN0_9FLAO</name>
<dbReference type="InterPro" id="IPR026444">
    <property type="entry name" value="Secre_tail"/>
</dbReference>
<keyword evidence="1" id="KW-0732">Signal</keyword>
<organism evidence="3 4">
    <name type="scientific">Chryseobacterium viscerum</name>
    <dbReference type="NCBI Taxonomy" id="1037377"/>
    <lineage>
        <taxon>Bacteria</taxon>
        <taxon>Pseudomonadati</taxon>
        <taxon>Bacteroidota</taxon>
        <taxon>Flavobacteriia</taxon>
        <taxon>Flavobacteriales</taxon>
        <taxon>Weeksellaceae</taxon>
        <taxon>Chryseobacterium group</taxon>
        <taxon>Chryseobacterium</taxon>
    </lineage>
</organism>
<protein>
    <submittedName>
        <fullName evidence="3">T9SS type A sorting domain-containing protein</fullName>
    </submittedName>
</protein>
<comment type="caution">
    <text evidence="3">The sequence shown here is derived from an EMBL/GenBank/DDBJ whole genome shotgun (WGS) entry which is preliminary data.</text>
</comment>
<evidence type="ECO:0000313" key="4">
    <source>
        <dbReference type="Proteomes" id="UP000326384"/>
    </source>
</evidence>
<dbReference type="Proteomes" id="UP000326384">
    <property type="component" value="Unassembled WGS sequence"/>
</dbReference>
<dbReference type="EMBL" id="VTPV01000019">
    <property type="protein sequence ID" value="KAB1228613.1"/>
    <property type="molecule type" value="Genomic_DNA"/>
</dbReference>
<accession>A0A5N4BJN0</accession>
<keyword evidence="4" id="KW-1185">Reference proteome</keyword>